<proteinExistence type="predicted"/>
<evidence type="ECO:0000313" key="2">
    <source>
        <dbReference type="EMBL" id="MDQ0340315.1"/>
    </source>
</evidence>
<dbReference type="Proteomes" id="UP001232445">
    <property type="component" value="Unassembled WGS sequence"/>
</dbReference>
<keyword evidence="3" id="KW-1185">Reference proteome</keyword>
<feature type="transmembrane region" description="Helical" evidence="1">
    <location>
        <begin position="177"/>
        <end position="196"/>
    </location>
</feature>
<gene>
    <name evidence="2" type="ORF">J2S00_003124</name>
</gene>
<comment type="caution">
    <text evidence="2">The sequence shown here is derived from an EMBL/GenBank/DDBJ whole genome shotgun (WGS) entry which is preliminary data.</text>
</comment>
<organism evidence="2 3">
    <name type="scientific">Caldalkalibacillus uzonensis</name>
    <dbReference type="NCBI Taxonomy" id="353224"/>
    <lineage>
        <taxon>Bacteria</taxon>
        <taxon>Bacillati</taxon>
        <taxon>Bacillota</taxon>
        <taxon>Bacilli</taxon>
        <taxon>Bacillales</taxon>
        <taxon>Bacillaceae</taxon>
        <taxon>Caldalkalibacillus</taxon>
    </lineage>
</organism>
<protein>
    <submittedName>
        <fullName evidence="2">ABC-type transport system involved in multi-copper enzyme maturation permease subunit</fullName>
    </submittedName>
</protein>
<keyword evidence="1" id="KW-1133">Transmembrane helix</keyword>
<dbReference type="EMBL" id="JAUSUQ010000013">
    <property type="protein sequence ID" value="MDQ0340315.1"/>
    <property type="molecule type" value="Genomic_DNA"/>
</dbReference>
<feature type="transmembrane region" description="Helical" evidence="1">
    <location>
        <begin position="147"/>
        <end position="165"/>
    </location>
</feature>
<feature type="transmembrane region" description="Helical" evidence="1">
    <location>
        <begin position="26"/>
        <end position="48"/>
    </location>
</feature>
<accession>A0ABU0CV60</accession>
<dbReference type="Pfam" id="PF12679">
    <property type="entry name" value="ABC2_membrane_2"/>
    <property type="match status" value="1"/>
</dbReference>
<keyword evidence="1" id="KW-0472">Membrane</keyword>
<sequence>MTHLSQVHDPHRWQAWLTWPFWQEQFHILTDGGLAVLIPFHLVAIFIFGQRLVTKEKKERTLDFLLTLPISRRQVVSSKWWFGVLSLTGIYLSFLVLLVILGAGQMMGAAIWLSAPGLYTLYLFTYSTAFLIAVLTHRRWARLLISFKLLTLPVLVVIGLSWWGYSAADLRDYRAEWKWMEAPVLLVCSFILYWLAKSGFKYVSFPASRK</sequence>
<keyword evidence="1" id="KW-0812">Transmembrane</keyword>
<evidence type="ECO:0000313" key="3">
    <source>
        <dbReference type="Proteomes" id="UP001232445"/>
    </source>
</evidence>
<feature type="transmembrane region" description="Helical" evidence="1">
    <location>
        <begin position="80"/>
        <end position="103"/>
    </location>
</feature>
<name>A0ABU0CV60_9BACI</name>
<evidence type="ECO:0000256" key="1">
    <source>
        <dbReference type="SAM" id="Phobius"/>
    </source>
</evidence>
<reference evidence="2 3" key="1">
    <citation type="submission" date="2023-07" db="EMBL/GenBank/DDBJ databases">
        <title>Genomic Encyclopedia of Type Strains, Phase IV (KMG-IV): sequencing the most valuable type-strain genomes for metagenomic binning, comparative biology and taxonomic classification.</title>
        <authorList>
            <person name="Goeker M."/>
        </authorList>
    </citation>
    <scope>NUCLEOTIDE SEQUENCE [LARGE SCALE GENOMIC DNA]</scope>
    <source>
        <strain evidence="2 3">DSM 17740</strain>
    </source>
</reference>
<feature type="transmembrane region" description="Helical" evidence="1">
    <location>
        <begin position="109"/>
        <end position="135"/>
    </location>
</feature>